<feature type="compositionally biased region" description="Basic residues" evidence="1">
    <location>
        <begin position="101"/>
        <end position="110"/>
    </location>
</feature>
<evidence type="ECO:0000313" key="4">
    <source>
        <dbReference type="Proteomes" id="UP000016933"/>
    </source>
</evidence>
<reference evidence="4" key="1">
    <citation type="journal article" date="2012" name="PLoS Genet.">
        <title>The genomes of the fungal plant pathogens Cladosporium fulvum and Dothistroma septosporum reveal adaptation to different hosts and lifestyles but also signatures of common ancestry.</title>
        <authorList>
            <person name="de Wit P.J.G.M."/>
            <person name="van der Burgt A."/>
            <person name="Oekmen B."/>
            <person name="Stergiopoulos I."/>
            <person name="Abd-Elsalam K.A."/>
            <person name="Aerts A.L."/>
            <person name="Bahkali A.H."/>
            <person name="Beenen H.G."/>
            <person name="Chettri P."/>
            <person name="Cox M.P."/>
            <person name="Datema E."/>
            <person name="de Vries R.P."/>
            <person name="Dhillon B."/>
            <person name="Ganley A.R."/>
            <person name="Griffiths S.A."/>
            <person name="Guo Y."/>
            <person name="Hamelin R.C."/>
            <person name="Henrissat B."/>
            <person name="Kabir M.S."/>
            <person name="Jashni M.K."/>
            <person name="Kema G."/>
            <person name="Klaubauf S."/>
            <person name="Lapidus A."/>
            <person name="Levasseur A."/>
            <person name="Lindquist E."/>
            <person name="Mehrabi R."/>
            <person name="Ohm R.A."/>
            <person name="Owen T.J."/>
            <person name="Salamov A."/>
            <person name="Schwelm A."/>
            <person name="Schijlen E."/>
            <person name="Sun H."/>
            <person name="van den Burg H.A."/>
            <person name="van Ham R.C.H.J."/>
            <person name="Zhang S."/>
            <person name="Goodwin S.B."/>
            <person name="Grigoriev I.V."/>
            <person name="Collemare J."/>
            <person name="Bradshaw R.E."/>
        </authorList>
    </citation>
    <scope>NUCLEOTIDE SEQUENCE [LARGE SCALE GENOMIC DNA]</scope>
    <source>
        <strain evidence="4">NZE10 / CBS 128990</strain>
    </source>
</reference>
<feature type="domain" description="DUF7905" evidence="2">
    <location>
        <begin position="393"/>
        <end position="710"/>
    </location>
</feature>
<evidence type="ECO:0000313" key="3">
    <source>
        <dbReference type="EMBL" id="EME49252.1"/>
    </source>
</evidence>
<dbReference type="OMA" id="WDNMLGQ"/>
<name>N1Q0Q7_DOTSN</name>
<feature type="compositionally biased region" description="Basic and acidic residues" evidence="1">
    <location>
        <begin position="129"/>
        <end position="140"/>
    </location>
</feature>
<dbReference type="STRING" id="675120.N1Q0Q7"/>
<dbReference type="EMBL" id="KB446535">
    <property type="protein sequence ID" value="EME49252.1"/>
    <property type="molecule type" value="Genomic_DNA"/>
</dbReference>
<dbReference type="Proteomes" id="UP000016933">
    <property type="component" value="Unassembled WGS sequence"/>
</dbReference>
<dbReference type="AlphaFoldDB" id="N1Q0Q7"/>
<dbReference type="eggNOG" id="ENOG502S50B">
    <property type="taxonomic scope" value="Eukaryota"/>
</dbReference>
<accession>N1Q0Q7</accession>
<feature type="compositionally biased region" description="Basic and acidic residues" evidence="1">
    <location>
        <begin position="73"/>
        <end position="82"/>
    </location>
</feature>
<dbReference type="OrthoDB" id="4739136at2759"/>
<evidence type="ECO:0000256" key="1">
    <source>
        <dbReference type="SAM" id="MobiDB-lite"/>
    </source>
</evidence>
<evidence type="ECO:0000259" key="2">
    <source>
        <dbReference type="Pfam" id="PF25482"/>
    </source>
</evidence>
<feature type="region of interest" description="Disordered" evidence="1">
    <location>
        <begin position="1"/>
        <end position="141"/>
    </location>
</feature>
<dbReference type="Pfam" id="PF25482">
    <property type="entry name" value="DUF7905"/>
    <property type="match status" value="1"/>
</dbReference>
<proteinExistence type="predicted"/>
<dbReference type="InterPro" id="IPR057227">
    <property type="entry name" value="DUF7905"/>
</dbReference>
<keyword evidence="4" id="KW-1185">Reference proteome</keyword>
<reference evidence="3 4" key="2">
    <citation type="journal article" date="2012" name="PLoS Pathog.">
        <title>Diverse lifestyles and strategies of plant pathogenesis encoded in the genomes of eighteen Dothideomycetes fungi.</title>
        <authorList>
            <person name="Ohm R.A."/>
            <person name="Feau N."/>
            <person name="Henrissat B."/>
            <person name="Schoch C.L."/>
            <person name="Horwitz B.A."/>
            <person name="Barry K.W."/>
            <person name="Condon B.J."/>
            <person name="Copeland A.C."/>
            <person name="Dhillon B."/>
            <person name="Glaser F."/>
            <person name="Hesse C.N."/>
            <person name="Kosti I."/>
            <person name="LaButti K."/>
            <person name="Lindquist E.A."/>
            <person name="Lucas S."/>
            <person name="Salamov A.A."/>
            <person name="Bradshaw R.E."/>
            <person name="Ciuffetti L."/>
            <person name="Hamelin R.C."/>
            <person name="Kema G.H.J."/>
            <person name="Lawrence C."/>
            <person name="Scott J.A."/>
            <person name="Spatafora J.W."/>
            <person name="Turgeon B.G."/>
            <person name="de Wit P.J.G.M."/>
            <person name="Zhong S."/>
            <person name="Goodwin S.B."/>
            <person name="Grigoriev I.V."/>
        </authorList>
    </citation>
    <scope>NUCLEOTIDE SEQUENCE [LARGE SCALE GENOMIC DNA]</scope>
    <source>
        <strain evidence="4">NZE10 / CBS 128990</strain>
    </source>
</reference>
<dbReference type="HOGENOM" id="CLU_393876_0_0_1"/>
<sequence length="744" mass="85350">MEDYELENARQWDDSLAGGPTSQSRPRSEWETVAGRGKQLREQTRPAPLKASLFNSNSHRRYTPARSSPRPSPRHDQQEHRPVVPGGSRQPAPRFSPQQRHPPRANRSQKRPQAPRLPIPRMVENADNEAQHAWRERRPPTDTVRIPTAMVHGDRFINDPPTYVQLAVDCGAFVYCDELKSENASLTFGIWGDPQAAAAAKHRILNWIEYAEPSSHKAPGSAQWSRIVSLTPRLRERAEKRWAREIEKNRYRQFPPNKPFGAIGTFHWPSKEFRPEEAFGMSCEAFDPIRMEYSCYITYNSEKSIFQIFGKDSNVQAALLCIRQTAFNICARAINPVRAYLLQWRTGPPPSHIYLEQYMGPRIVADQSDNQIAQKPSYSPRADGMLDDEGLVQLAQTRASVNTERVKVTISNALRKVHYLQGHLNLRIRLGTFLLSQYMELADSELWELADYESMVKATQFVGRITEELGGEYPENSVLPKLQRADDILSPQDAITEHLIDVRPSYAADFVFDNSKGDLCLRVTWLQSSDSETNELEFGEPTKEWICLDRDTGHATKLVDVSLTDPQNGSAWQFEMLSSEVVEHSKLPHELRRFANRIRIDPVALRKKANDQSFVVFNPFVQPKMVRQMIRYQYGIKGTDYTLELSQFQDRIYAARKSVADNVVPTVYEPRWGLNVFRIEWDTMFTKNARLTIGASADWGDDMENWFPQDWDPDVDDVGGHDGFGQLLRKLMKIEKLVREPPLE</sequence>
<organism evidence="3 4">
    <name type="scientific">Dothistroma septosporum (strain NZE10 / CBS 128990)</name>
    <name type="common">Red band needle blight fungus</name>
    <name type="synonym">Mycosphaerella pini</name>
    <dbReference type="NCBI Taxonomy" id="675120"/>
    <lineage>
        <taxon>Eukaryota</taxon>
        <taxon>Fungi</taxon>
        <taxon>Dikarya</taxon>
        <taxon>Ascomycota</taxon>
        <taxon>Pezizomycotina</taxon>
        <taxon>Dothideomycetes</taxon>
        <taxon>Dothideomycetidae</taxon>
        <taxon>Mycosphaerellales</taxon>
        <taxon>Mycosphaerellaceae</taxon>
        <taxon>Dothistroma</taxon>
    </lineage>
</organism>
<protein>
    <recommendedName>
        <fullName evidence="2">DUF7905 domain-containing protein</fullName>
    </recommendedName>
</protein>
<gene>
    <name evidence="3" type="ORF">DOTSEDRAFT_58497</name>
</gene>